<organism evidence="2 3">
    <name type="scientific">Macrophomina phaseolina (strain MS6)</name>
    <name type="common">Charcoal rot fungus</name>
    <dbReference type="NCBI Taxonomy" id="1126212"/>
    <lineage>
        <taxon>Eukaryota</taxon>
        <taxon>Fungi</taxon>
        <taxon>Dikarya</taxon>
        <taxon>Ascomycota</taxon>
        <taxon>Pezizomycotina</taxon>
        <taxon>Dothideomycetes</taxon>
        <taxon>Dothideomycetes incertae sedis</taxon>
        <taxon>Botryosphaeriales</taxon>
        <taxon>Botryosphaeriaceae</taxon>
        <taxon>Macrophomina</taxon>
    </lineage>
</organism>
<evidence type="ECO:0000313" key="2">
    <source>
        <dbReference type="EMBL" id="EKG11759.1"/>
    </source>
</evidence>
<proteinExistence type="predicted"/>
<dbReference type="AlphaFoldDB" id="K2RNI0"/>
<gene>
    <name evidence="2" type="ORF">MPH_11253</name>
</gene>
<evidence type="ECO:0000313" key="3">
    <source>
        <dbReference type="Proteomes" id="UP000007129"/>
    </source>
</evidence>
<feature type="region of interest" description="Disordered" evidence="1">
    <location>
        <begin position="1"/>
        <end position="20"/>
    </location>
</feature>
<protein>
    <submittedName>
        <fullName evidence="2">Uncharacterized protein</fullName>
    </submittedName>
</protein>
<comment type="caution">
    <text evidence="2">The sequence shown here is derived from an EMBL/GenBank/DDBJ whole genome shotgun (WGS) entry which is preliminary data.</text>
</comment>
<dbReference type="InParanoid" id="K2RNI0"/>
<dbReference type="Proteomes" id="UP000007129">
    <property type="component" value="Unassembled WGS sequence"/>
</dbReference>
<dbReference type="HOGENOM" id="CLU_2085286_0_0_1"/>
<reference evidence="2 3" key="1">
    <citation type="journal article" date="2012" name="BMC Genomics">
        <title>Tools to kill: Genome of one of the most destructive plant pathogenic fungi Macrophomina phaseolina.</title>
        <authorList>
            <person name="Islam M.S."/>
            <person name="Haque M.S."/>
            <person name="Islam M.M."/>
            <person name="Emdad E.M."/>
            <person name="Halim A."/>
            <person name="Hossen Q.M.M."/>
            <person name="Hossain M.Z."/>
            <person name="Ahmed B."/>
            <person name="Rahim S."/>
            <person name="Rahman M.S."/>
            <person name="Alam M.M."/>
            <person name="Hou S."/>
            <person name="Wan X."/>
            <person name="Saito J.A."/>
            <person name="Alam M."/>
        </authorList>
    </citation>
    <scope>NUCLEOTIDE SEQUENCE [LARGE SCALE GENOMIC DNA]</scope>
    <source>
        <strain evidence="2 3">MS6</strain>
    </source>
</reference>
<evidence type="ECO:0000256" key="1">
    <source>
        <dbReference type="SAM" id="MobiDB-lite"/>
    </source>
</evidence>
<accession>K2RNI0</accession>
<dbReference type="VEuPathDB" id="FungiDB:MPH_11253"/>
<name>K2RNI0_MACPH</name>
<dbReference type="EMBL" id="AHHD01000467">
    <property type="protein sequence ID" value="EKG11759.1"/>
    <property type="molecule type" value="Genomic_DNA"/>
</dbReference>
<feature type="compositionally biased region" description="Polar residues" evidence="1">
    <location>
        <begin position="10"/>
        <end position="20"/>
    </location>
</feature>
<sequence>MESRQGDIPDTQSAHRLLNVPSNGDISPISTCLLFEKLCDHSVTTWFISNILILPPSFSETTHYGLSSSAEMAVIPRSAPDRPSRYVQWCDQMALGSFCFLVSRGVTEMYCWHLWGL</sequence>